<evidence type="ECO:0008006" key="21">
    <source>
        <dbReference type="Google" id="ProtNLM"/>
    </source>
</evidence>
<evidence type="ECO:0000256" key="3">
    <source>
        <dbReference type="ARBA" id="ARBA00022443"/>
    </source>
</evidence>
<comment type="caution">
    <text evidence="19">The sequence shown here is derived from an EMBL/GenBank/DDBJ whole genome shotgun (WGS) entry which is preliminary data.</text>
</comment>
<dbReference type="PANTHER" id="PTHR22692:SF26">
    <property type="entry name" value="SH3 DOMAIN-CONTAINING PROTEIN"/>
    <property type="match status" value="1"/>
</dbReference>
<feature type="domain" description="MyTH4" evidence="17">
    <location>
        <begin position="963"/>
        <end position="1111"/>
    </location>
</feature>
<dbReference type="Pfam" id="PF00063">
    <property type="entry name" value="Myosin_head"/>
    <property type="match status" value="1"/>
</dbReference>
<feature type="region of interest" description="Disordered" evidence="14">
    <location>
        <begin position="1361"/>
        <end position="1386"/>
    </location>
</feature>
<dbReference type="InterPro" id="IPR001452">
    <property type="entry name" value="SH3_domain"/>
</dbReference>
<feature type="compositionally biased region" description="Polar residues" evidence="14">
    <location>
        <begin position="1366"/>
        <end position="1377"/>
    </location>
</feature>
<feature type="compositionally biased region" description="Basic and acidic residues" evidence="14">
    <location>
        <begin position="2145"/>
        <end position="2154"/>
    </location>
</feature>
<comment type="subcellular location">
    <subcellularLocation>
        <location evidence="1">Cytoplasm</location>
    </subcellularLocation>
</comment>
<dbReference type="InterPro" id="IPR036028">
    <property type="entry name" value="SH3-like_dom_sf"/>
</dbReference>
<evidence type="ECO:0000256" key="11">
    <source>
        <dbReference type="PROSITE-ProRule" id="PRU00192"/>
    </source>
</evidence>
<dbReference type="InterPro" id="IPR035963">
    <property type="entry name" value="FERM_2"/>
</dbReference>
<feature type="domain" description="FERM" evidence="16">
    <location>
        <begin position="2379"/>
        <end position="2685"/>
    </location>
</feature>
<evidence type="ECO:0000256" key="4">
    <source>
        <dbReference type="ARBA" id="ARBA00022490"/>
    </source>
</evidence>
<reference evidence="19 20" key="1">
    <citation type="submission" date="2022-05" db="EMBL/GenBank/DDBJ databases">
        <authorList>
            <consortium name="Genoscope - CEA"/>
            <person name="William W."/>
        </authorList>
    </citation>
    <scope>NUCLEOTIDE SEQUENCE [LARGE SCALE GENOMIC DNA]</scope>
</reference>
<dbReference type="CDD" id="cd23767">
    <property type="entry name" value="IQCD"/>
    <property type="match status" value="1"/>
</dbReference>
<dbReference type="Gene3D" id="1.20.5.190">
    <property type="match status" value="1"/>
</dbReference>
<keyword evidence="3 11" id="KW-0728">SH3 domain</keyword>
<dbReference type="Pfam" id="PF26570">
    <property type="entry name" value="MYO15"/>
    <property type="match status" value="1"/>
</dbReference>
<dbReference type="InterPro" id="IPR036961">
    <property type="entry name" value="Kinesin_motor_dom_sf"/>
</dbReference>
<feature type="region of interest" description="Disordered" evidence="14">
    <location>
        <begin position="1331"/>
        <end position="1350"/>
    </location>
</feature>
<evidence type="ECO:0000256" key="7">
    <source>
        <dbReference type="ARBA" id="ARBA00022840"/>
    </source>
</evidence>
<keyword evidence="5" id="KW-0677">Repeat</keyword>
<evidence type="ECO:0000256" key="13">
    <source>
        <dbReference type="SAM" id="Coils"/>
    </source>
</evidence>
<dbReference type="Gene3D" id="2.30.30.40">
    <property type="entry name" value="SH3 Domains"/>
    <property type="match status" value="1"/>
</dbReference>
<dbReference type="SUPFAM" id="SSF50044">
    <property type="entry name" value="SH3-domain"/>
    <property type="match status" value="1"/>
</dbReference>
<evidence type="ECO:0000256" key="9">
    <source>
        <dbReference type="ARBA" id="ARBA00023175"/>
    </source>
</evidence>
<dbReference type="SMART" id="SM00015">
    <property type="entry name" value="IQ"/>
    <property type="match status" value="3"/>
</dbReference>
<dbReference type="Pfam" id="PF00373">
    <property type="entry name" value="FERM_M"/>
    <property type="match status" value="1"/>
</dbReference>
<feature type="domain" description="Myosin motor" evidence="18">
    <location>
        <begin position="95"/>
        <end position="783"/>
    </location>
</feature>
<dbReference type="Gene3D" id="1.20.58.530">
    <property type="match status" value="1"/>
</dbReference>
<evidence type="ECO:0000256" key="6">
    <source>
        <dbReference type="ARBA" id="ARBA00022741"/>
    </source>
</evidence>
<dbReference type="PROSITE" id="PS50057">
    <property type="entry name" value="FERM_3"/>
    <property type="match status" value="1"/>
</dbReference>
<dbReference type="InterPro" id="IPR019748">
    <property type="entry name" value="FERM_central"/>
</dbReference>
<dbReference type="InterPro" id="IPR038185">
    <property type="entry name" value="MyTH4_dom_sf"/>
</dbReference>
<evidence type="ECO:0000256" key="8">
    <source>
        <dbReference type="ARBA" id="ARBA00023123"/>
    </source>
</evidence>
<dbReference type="Gene3D" id="1.10.10.820">
    <property type="match status" value="1"/>
</dbReference>
<dbReference type="SMART" id="SM00242">
    <property type="entry name" value="MYSc"/>
    <property type="match status" value="1"/>
</dbReference>
<dbReference type="InterPro" id="IPR000048">
    <property type="entry name" value="IQ_motif_EF-hand-BS"/>
</dbReference>
<dbReference type="Gene3D" id="3.10.20.90">
    <property type="entry name" value="Phosphatidylinositol 3-kinase Catalytic Subunit, Chain A, domain 1"/>
    <property type="match status" value="1"/>
</dbReference>
<proteinExistence type="inferred from homology"/>
<dbReference type="InterPro" id="IPR059004">
    <property type="entry name" value="MYO15"/>
</dbReference>
<feature type="compositionally biased region" description="Low complexity" evidence="14">
    <location>
        <begin position="1457"/>
        <end position="1470"/>
    </location>
</feature>
<dbReference type="PRINTS" id="PR00193">
    <property type="entry name" value="MYOSINHEAVY"/>
</dbReference>
<sequence length="2704" mass="303932">MYNPKRKRVSFSDNVERIPESSLQLQGAADTSLDDYFYEFEQGSLVWFDVNLGYLLPGKLLAFVAKDLKVQHEESGELQVVRKNAVIARKEVDSRRLDDLIKLDDLHLGSVLYHIRKRYKKDLIYTNIGSILVSVNPYTHYDIYGPEAVQKYSGVSTAGQSPHIYALGNAAYQAMLRTEQKQAIVISGESGAGKTECSRLLIEFLTTDTQGDRSQVVRQIVNSTPLLESFGNAKTVKNDNSSRFGKYLEIYYDSESKISGARISEYLLEKSRVARQSAGERNYHIFYEMLSGLREDQKIKLSLTKAEDFVYLNQGRAMFIAARNPRSYFQQVIQSMDALGISESEKESIFKVLSVILHLGNVEFGKTEAGGQEAAVIMGQTQIVIVTQLLGLEKQDLVMPLTNKETVAGGSKVRSRRSMDEAADARDALAKEIYSHLFAWLISKVNSNVFKGKQPTSIAILDIFGFENFERNSFEQMCINFANETLQFFFNQFVFRMEQDEYVTENIQVPTVPFYDNQPRLDLLAKPPHGLIHVLSDVTSFPKADDYSFLEKCHYHHEKNNFYEKRVPPTIPEFAVHHYAGQVWYQVNGFLEKNKEGVQPDIEDVIIKCGNKFIQELFPELQNAELTVQGLKIPSQPKNSLRLPLGQKKKPTVCSKFNESLIKLVVAMKSCNPFFVRCIKPNSTKTAGIFDNRLVVDQLRACGIVETIKIRQTGYPVRHLFIDFVKRYRCLSSKLDLSSPSPGENVRRILSIIDRLDPESYQFGRSKLFLKESLHEQLEEARSAKLNRMAVVIQARMRGYFVNSKYLKMKKASIVIQSNTRRFLQRRKFQKARKGIILLQAIYRMRNQRQVFLRIRNARDKKTWATQAVPATLSEEVMAAPELTEIERQSPTDVTHLDIPADLALVFANIHDWSLTHGNSIKENRGEIIKKDYATSELPGDINEFPFSKFAHEHFQSEHQWRMLRTPLRTSLLHIKYSDSVLATSLFQLVMRFMDDESITGPKEFAVGNYLVQMGIFKSELREEMYCHLCNQTWGNQSDVSNERGWLLLALFLCCFAPSSRLYKHLLKYVSDQAYNGYKSYCQHKLLCWDMSGSPVSRCHPPTRLEWEAAKQKANMAAECHFPDGERRTAEVESCTTGEQFAASVLEDRGVEDPKGWSVDLECNDWTSSLCGRDYVLDLVSELEYPPAFPLSQSSSLLSIKPGRTVPESQMKTLSNLHMQQVRGKSVAEIAYKFSFVEHQRTSSLSNHAQREDALSAATSARLAEASYLGQVEDGLVQRTRLGSNTVLPPSPSAQVFVPPPPPPAPAFIPPPPPPPPPVMPPPQAVVLRGRSIKKGEKKKRDSGPQLSMAEVVAKAKKMREARENVLSTGSSASANQESKEDPFESAMQARVVQLKSRRVEVQQGPRQEEDNEMMREMRRKAKRASQAFVEKEEKEGVTITIVNGGLSAVNGGRVVLSSSSSRGTGDSDSIQSSEGSDKLESPKEVNDFVNSLFDPVLSQGVEGLSSEIALQGALKGGGGVNQPTTTSVNTSASGTFTTTAAVNGHPVGQGNGYPAFPMQGNGYPGLIPGMVPAGMYYGLPQTNGPMFPAPSMDAAVLAAQQQILIERLIAQQALLQQQQTAATQKQQEQLLQLAQQQQAQLEQMQQLLAASGQQSQLAAAGLNQSNVTTGINTASAAQSTSVAISSIPVNGHAASENGENDDTKFQIPLPPPEFSDTISLESTELFIPSSPPPPYPMSEVQEQSITVTETFPPPPTPLMENADTADKVDAPPRPELKRRSTDKVALAVAALELISDEVRSPGPMSPVKPGEQTFSFTMETSAKERPEFHKRASSSMGFVLLSDKQNKTVLHPRCTGPYLSYNNVKWRFNIRKEVFMADEKVSNNLVQRLIFLQIVRDAYSQCCCKMSKDDCGRMQLLLQKYGITPERSHSSSPVETMVIEAARQLPLYFSRFFVVKGQNDIPDVHYLAVSEHGVKLVKRDKITDELEILREIPYMELVKLKAVKDKVTFTLTRDVKVVLQADRAAEIKQIVDTYLRHLEEEVKYVRALYDHVSPEPSLLNFKKGDVIKIVRKDDLKEGWVFGIFNNHGGYFPDDYVTHIQEDPQAVRPSTLMRKAASVGSLHNLDPNTPFPGESRSRTGSIKSNRSDKSDDASGNHSMMEFAMKFFRFGREAVVRGEDGTIRGTVKVKGTLGRSAKSTQKREKSAGWTWGGLAELVKFSRIPLQASLLMFESPQLNKYSVETFQLIMKFMGDLPLSKQQKDTDIVFTLLKMCREIPDLSDEVYCQLVKQVTSNKSPKSDSASRGWRLLIIITAYIKCTERFEPYLVKFLQTTAGDPKREFHGAAAACEMNLMKTFKYGGRKTPPTKDELSQLVQGRQTKRQVFLLPGCNRMLKVQTSSTGYDIIKEICGDMDLTSESHYKEYGLFTYIEAQNVMVAIQTTDYIMDVVSSMERQGIKFTLCFRRVLWLQGLRLDNELLVNVVYFQVLPDYMAGYLLATHARSFNDPQFQNQIAELGALQYRARDEAVLPANLSEVEHLIPRGMNDKLRAQQWMILIQDHYRSCVSFSPHQARRKFLETVTRWPYFGSTFFEVKKCSNAAVGGDCVLAVNKTGVHFLSHGTVQTLLSEPFVSIISTRLLISDKKRQFLDLKIGNVMMQKVSRMETSQAKEISNLIYKYVAMYSSAKQEGQGLAGVLRNNQEAQRM</sequence>
<dbReference type="SMART" id="SM00139">
    <property type="entry name" value="MyTH4"/>
    <property type="match status" value="2"/>
</dbReference>
<dbReference type="InterPro" id="IPR051567">
    <property type="entry name" value="Unconventional_Myosin_ATPase"/>
</dbReference>
<keyword evidence="10 12" id="KW-0009">Actin-binding</keyword>
<evidence type="ECO:0000256" key="14">
    <source>
        <dbReference type="SAM" id="MobiDB-lite"/>
    </source>
</evidence>
<dbReference type="InterPro" id="IPR000857">
    <property type="entry name" value="MyTH4_dom"/>
</dbReference>
<dbReference type="InterPro" id="IPR001609">
    <property type="entry name" value="Myosin_head_motor_dom-like"/>
</dbReference>
<keyword evidence="8 12" id="KW-0518">Myosin</keyword>
<dbReference type="SUPFAM" id="SSF47031">
    <property type="entry name" value="Second domain of FERM"/>
    <property type="match status" value="1"/>
</dbReference>
<dbReference type="Gene3D" id="1.25.40.530">
    <property type="entry name" value="MyTH4 domain"/>
    <property type="match status" value="3"/>
</dbReference>
<keyword evidence="9 12" id="KW-0505">Motor protein</keyword>
<feature type="compositionally biased region" description="Basic and acidic residues" evidence="14">
    <location>
        <begin position="1765"/>
        <end position="1781"/>
    </location>
</feature>
<evidence type="ECO:0000256" key="2">
    <source>
        <dbReference type="ARBA" id="ARBA00008314"/>
    </source>
</evidence>
<dbReference type="InterPro" id="IPR000299">
    <property type="entry name" value="FERM_domain"/>
</dbReference>
<dbReference type="InterPro" id="IPR027417">
    <property type="entry name" value="P-loop_NTPase"/>
</dbReference>
<feature type="domain" description="MyTH4" evidence="17">
    <location>
        <begin position="2219"/>
        <end position="2374"/>
    </location>
</feature>
<dbReference type="PROSITE" id="PS51016">
    <property type="entry name" value="MYTH4"/>
    <property type="match status" value="2"/>
</dbReference>
<keyword evidence="6 12" id="KW-0547">Nucleotide-binding</keyword>
<evidence type="ECO:0000256" key="12">
    <source>
        <dbReference type="PROSITE-ProRule" id="PRU00782"/>
    </source>
</evidence>
<name>A0ABN8MV69_9CNID</name>
<dbReference type="Gene3D" id="1.20.120.720">
    <property type="entry name" value="Myosin VI head, motor domain, U50 subdomain"/>
    <property type="match status" value="1"/>
</dbReference>
<evidence type="ECO:0000259" key="15">
    <source>
        <dbReference type="PROSITE" id="PS50002"/>
    </source>
</evidence>
<evidence type="ECO:0000313" key="20">
    <source>
        <dbReference type="Proteomes" id="UP001159405"/>
    </source>
</evidence>
<dbReference type="SUPFAM" id="SSF50729">
    <property type="entry name" value="PH domain-like"/>
    <property type="match status" value="1"/>
</dbReference>
<evidence type="ECO:0000256" key="5">
    <source>
        <dbReference type="ARBA" id="ARBA00022737"/>
    </source>
</evidence>
<dbReference type="InterPro" id="IPR019749">
    <property type="entry name" value="Band_41_domain"/>
</dbReference>
<dbReference type="EMBL" id="CALNXK010000005">
    <property type="protein sequence ID" value="CAH3036851.1"/>
    <property type="molecule type" value="Genomic_DNA"/>
</dbReference>
<evidence type="ECO:0000256" key="10">
    <source>
        <dbReference type="ARBA" id="ARBA00023203"/>
    </source>
</evidence>
<comment type="similarity">
    <text evidence="2 12">Belongs to the TRAFAC class myosin-kinesin ATPase superfamily. Myosin family.</text>
</comment>
<gene>
    <name evidence="19" type="ORF">PLOB_00035439</name>
</gene>
<keyword evidence="7 12" id="KW-0067">ATP-binding</keyword>
<feature type="domain" description="SH3" evidence="15">
    <location>
        <begin position="2041"/>
        <end position="2102"/>
    </location>
</feature>
<dbReference type="SMART" id="SM00326">
    <property type="entry name" value="SH3"/>
    <property type="match status" value="1"/>
</dbReference>
<evidence type="ECO:0000259" key="16">
    <source>
        <dbReference type="PROSITE" id="PS50057"/>
    </source>
</evidence>
<dbReference type="Pfam" id="PF07653">
    <property type="entry name" value="SH3_2"/>
    <property type="match status" value="1"/>
</dbReference>
<feature type="coiled-coil region" evidence="13">
    <location>
        <begin position="1625"/>
        <end position="1655"/>
    </location>
</feature>
<keyword evidence="13" id="KW-0175">Coiled coil</keyword>
<evidence type="ECO:0000259" key="18">
    <source>
        <dbReference type="PROSITE" id="PS51456"/>
    </source>
</evidence>
<dbReference type="SMART" id="SM00295">
    <property type="entry name" value="B41"/>
    <property type="match status" value="1"/>
</dbReference>
<accession>A0ABN8MV69</accession>
<dbReference type="Pfam" id="PF00784">
    <property type="entry name" value="MyTH4"/>
    <property type="match status" value="2"/>
</dbReference>
<feature type="region of interest" description="Disordered" evidence="14">
    <location>
        <begin position="2121"/>
        <end position="2156"/>
    </location>
</feature>
<feature type="region of interest" description="Disordered" evidence="14">
    <location>
        <begin position="1752"/>
        <end position="1781"/>
    </location>
</feature>
<dbReference type="Gene3D" id="3.40.850.10">
    <property type="entry name" value="Kinesin motor domain"/>
    <property type="match status" value="1"/>
</dbReference>
<evidence type="ECO:0000259" key="17">
    <source>
        <dbReference type="PROSITE" id="PS51016"/>
    </source>
</evidence>
<dbReference type="CDD" id="cd14473">
    <property type="entry name" value="FERM_B-lobe"/>
    <property type="match status" value="1"/>
</dbReference>
<organism evidence="19 20">
    <name type="scientific">Porites lobata</name>
    <dbReference type="NCBI Taxonomy" id="104759"/>
    <lineage>
        <taxon>Eukaryota</taxon>
        <taxon>Metazoa</taxon>
        <taxon>Cnidaria</taxon>
        <taxon>Anthozoa</taxon>
        <taxon>Hexacorallia</taxon>
        <taxon>Scleractinia</taxon>
        <taxon>Fungiina</taxon>
        <taxon>Poritidae</taxon>
        <taxon>Porites</taxon>
    </lineage>
</organism>
<feature type="region of interest" description="Disordered" evidence="14">
    <location>
        <begin position="1300"/>
        <end position="1322"/>
    </location>
</feature>
<evidence type="ECO:0000256" key="1">
    <source>
        <dbReference type="ARBA" id="ARBA00004496"/>
    </source>
</evidence>
<dbReference type="PROSITE" id="PS51456">
    <property type="entry name" value="MYOSIN_MOTOR"/>
    <property type="match status" value="1"/>
</dbReference>
<dbReference type="SUPFAM" id="SSF52540">
    <property type="entry name" value="P-loop containing nucleoside triphosphate hydrolases"/>
    <property type="match status" value="1"/>
</dbReference>
<keyword evidence="4" id="KW-0963">Cytoplasm</keyword>
<dbReference type="Gene3D" id="6.20.240.20">
    <property type="match status" value="1"/>
</dbReference>
<protein>
    <recommendedName>
        <fullName evidence="21">Unconventional myosin-XV</fullName>
    </recommendedName>
</protein>
<feature type="region of interest" description="Disordered" evidence="14">
    <location>
        <begin position="1457"/>
        <end position="1483"/>
    </location>
</feature>
<feature type="binding site" evidence="12">
    <location>
        <begin position="188"/>
        <end position="195"/>
    </location>
    <ligand>
        <name>ATP</name>
        <dbReference type="ChEBI" id="CHEBI:30616"/>
    </ligand>
</feature>
<dbReference type="Proteomes" id="UP001159405">
    <property type="component" value="Unassembled WGS sequence"/>
</dbReference>
<dbReference type="InterPro" id="IPR011993">
    <property type="entry name" value="PH-like_dom_sf"/>
</dbReference>
<keyword evidence="20" id="KW-1185">Reference proteome</keyword>
<dbReference type="PROSITE" id="PS50002">
    <property type="entry name" value="SH3"/>
    <property type="match status" value="1"/>
</dbReference>
<feature type="region of interest" description="Actin-binding" evidence="12">
    <location>
        <begin position="661"/>
        <end position="683"/>
    </location>
</feature>
<evidence type="ECO:0000313" key="19">
    <source>
        <dbReference type="EMBL" id="CAH3036851.1"/>
    </source>
</evidence>
<dbReference type="CDD" id="cd00124">
    <property type="entry name" value="MYSc"/>
    <property type="match status" value="1"/>
</dbReference>
<dbReference type="PROSITE" id="PS50096">
    <property type="entry name" value="IQ"/>
    <property type="match status" value="2"/>
</dbReference>
<dbReference type="PANTHER" id="PTHR22692">
    <property type="entry name" value="MYOSIN VII, XV"/>
    <property type="match status" value="1"/>
</dbReference>
<dbReference type="Gene3D" id="2.30.29.30">
    <property type="entry name" value="Pleckstrin-homology domain (PH domain)/Phosphotyrosine-binding domain (PTB)"/>
    <property type="match status" value="2"/>
</dbReference>